<name>A0ABV4X4T7_9CYAN</name>
<accession>A0ABV4X4T7</accession>
<dbReference type="RefSeq" id="WP_413270887.1">
    <property type="nucleotide sequence ID" value="NZ_JBHFNQ010000101.1"/>
</dbReference>
<keyword evidence="2" id="KW-1185">Reference proteome</keyword>
<reference evidence="1 2" key="1">
    <citation type="submission" date="2024-09" db="EMBL/GenBank/DDBJ databases">
        <title>Floridaenema gen nov. (Aerosakkonemataceae, Aerosakkonematales ord. nov., Cyanobacteria) from benthic tropical and subtropical fresh waters, with the description of four new species.</title>
        <authorList>
            <person name="Moretto J.A."/>
            <person name="Berthold D.E."/>
            <person name="Lefler F.W."/>
            <person name="Huang I.-S."/>
            <person name="Laughinghouse H. IV."/>
        </authorList>
    </citation>
    <scope>NUCLEOTIDE SEQUENCE [LARGE SCALE GENOMIC DNA]</scope>
    <source>
        <strain evidence="1 2">BLCC-F46</strain>
    </source>
</reference>
<organism evidence="1 2">
    <name type="scientific">Floridaenema aerugineum BLCC-F46</name>
    <dbReference type="NCBI Taxonomy" id="3153654"/>
    <lineage>
        <taxon>Bacteria</taxon>
        <taxon>Bacillati</taxon>
        <taxon>Cyanobacteriota</taxon>
        <taxon>Cyanophyceae</taxon>
        <taxon>Oscillatoriophycideae</taxon>
        <taxon>Aerosakkonematales</taxon>
        <taxon>Aerosakkonemataceae</taxon>
        <taxon>Floridanema</taxon>
        <taxon>Floridanema aerugineum</taxon>
    </lineage>
</organism>
<protein>
    <submittedName>
        <fullName evidence="1">Uncharacterized protein</fullName>
    </submittedName>
</protein>
<proteinExistence type="predicted"/>
<sequence length="248" mass="28855">MSVTTAAITHLRSCQVPVSVAQGLDYLTQLKESVVLLSLYKTNFPCEWEKSIAPFFPLAYNSPYSLREIQFLELVDSRLFPINLDCFAWDERLDFIPFWSHELDFYQRDIEEFEPSTQFLICLYDSAYLQGDWYTHFGIKPGRVVTADQVDFDKLKQLCNQASEPICYFYEAISIIDHSTGSIWLDETGESAFYFEWSQSNLSILAADWLIAQNFNQKAELLCLWLQESNQNKISLIQLWNDAKKSKL</sequence>
<evidence type="ECO:0000313" key="2">
    <source>
        <dbReference type="Proteomes" id="UP001576774"/>
    </source>
</evidence>
<gene>
    <name evidence="1" type="ORF">ACE1CC_13145</name>
</gene>
<comment type="caution">
    <text evidence="1">The sequence shown here is derived from an EMBL/GenBank/DDBJ whole genome shotgun (WGS) entry which is preliminary data.</text>
</comment>
<dbReference type="EMBL" id="JBHFNQ010000101">
    <property type="protein sequence ID" value="MFB2877794.1"/>
    <property type="molecule type" value="Genomic_DNA"/>
</dbReference>
<dbReference type="Proteomes" id="UP001576774">
    <property type="component" value="Unassembled WGS sequence"/>
</dbReference>
<evidence type="ECO:0000313" key="1">
    <source>
        <dbReference type="EMBL" id="MFB2877794.1"/>
    </source>
</evidence>